<accession>A0ABD0Z7X0</accession>
<evidence type="ECO:0000313" key="2">
    <source>
        <dbReference type="EMBL" id="KAL1131474.1"/>
    </source>
</evidence>
<sequence>MGNRRYWCPKRFIRSGNSCYFLSAGMATWHDAHFKCRDMGGGSELAVFDKKWEDRNMRVMLNRNEATHLERWIGGIYDWAQDVWVWGASGRQLQYQGFSGRKPGDDYRWKCIIMDPRMLYRYIG</sequence>
<dbReference type="InterPro" id="IPR016186">
    <property type="entry name" value="C-type_lectin-like/link_sf"/>
</dbReference>
<protein>
    <recommendedName>
        <fullName evidence="1">C-type lectin domain-containing protein</fullName>
    </recommendedName>
</protein>
<comment type="caution">
    <text evidence="2">The sequence shown here is derived from an EMBL/GenBank/DDBJ whole genome shotgun (WGS) entry which is preliminary data.</text>
</comment>
<dbReference type="EMBL" id="JBFDAA010000006">
    <property type="protein sequence ID" value="KAL1131474.1"/>
    <property type="molecule type" value="Genomic_DNA"/>
</dbReference>
<dbReference type="SUPFAM" id="SSF56436">
    <property type="entry name" value="C-type lectin-like"/>
    <property type="match status" value="1"/>
</dbReference>
<dbReference type="Gene3D" id="3.10.100.10">
    <property type="entry name" value="Mannose-Binding Protein A, subunit A"/>
    <property type="match status" value="1"/>
</dbReference>
<feature type="domain" description="C-type lectin" evidence="1">
    <location>
        <begin position="15"/>
        <end position="114"/>
    </location>
</feature>
<evidence type="ECO:0000313" key="3">
    <source>
        <dbReference type="Proteomes" id="UP001558652"/>
    </source>
</evidence>
<organism evidence="2 3">
    <name type="scientific">Ranatra chinensis</name>
    <dbReference type="NCBI Taxonomy" id="642074"/>
    <lineage>
        <taxon>Eukaryota</taxon>
        <taxon>Metazoa</taxon>
        <taxon>Ecdysozoa</taxon>
        <taxon>Arthropoda</taxon>
        <taxon>Hexapoda</taxon>
        <taxon>Insecta</taxon>
        <taxon>Pterygota</taxon>
        <taxon>Neoptera</taxon>
        <taxon>Paraneoptera</taxon>
        <taxon>Hemiptera</taxon>
        <taxon>Heteroptera</taxon>
        <taxon>Panheteroptera</taxon>
        <taxon>Nepomorpha</taxon>
        <taxon>Nepidae</taxon>
        <taxon>Ranatrinae</taxon>
        <taxon>Ranatra</taxon>
    </lineage>
</organism>
<reference evidence="2 3" key="1">
    <citation type="submission" date="2024-07" db="EMBL/GenBank/DDBJ databases">
        <title>Chromosome-level genome assembly of the water stick insect Ranatra chinensis (Heteroptera: Nepidae).</title>
        <authorList>
            <person name="Liu X."/>
        </authorList>
    </citation>
    <scope>NUCLEOTIDE SEQUENCE [LARGE SCALE GENOMIC DNA]</scope>
    <source>
        <strain evidence="2">Cailab_2021Rc</strain>
        <tissue evidence="2">Muscle</tissue>
    </source>
</reference>
<name>A0ABD0Z7X0_9HEMI</name>
<dbReference type="Proteomes" id="UP001558652">
    <property type="component" value="Unassembled WGS sequence"/>
</dbReference>
<dbReference type="CDD" id="cd00037">
    <property type="entry name" value="CLECT"/>
    <property type="match status" value="1"/>
</dbReference>
<dbReference type="InterPro" id="IPR001304">
    <property type="entry name" value="C-type_lectin-like"/>
</dbReference>
<dbReference type="AlphaFoldDB" id="A0ABD0Z7X0"/>
<proteinExistence type="predicted"/>
<gene>
    <name evidence="2" type="ORF">AAG570_011091</name>
</gene>
<evidence type="ECO:0000259" key="1">
    <source>
        <dbReference type="PROSITE" id="PS50041"/>
    </source>
</evidence>
<dbReference type="InterPro" id="IPR016187">
    <property type="entry name" value="CTDL_fold"/>
</dbReference>
<dbReference type="PROSITE" id="PS50041">
    <property type="entry name" value="C_TYPE_LECTIN_2"/>
    <property type="match status" value="1"/>
</dbReference>
<keyword evidence="3" id="KW-1185">Reference proteome</keyword>